<dbReference type="Pfam" id="PF13456">
    <property type="entry name" value="RVT_3"/>
    <property type="match status" value="1"/>
</dbReference>
<dbReference type="CDD" id="cd06222">
    <property type="entry name" value="RNase_H_like"/>
    <property type="match status" value="1"/>
</dbReference>
<dbReference type="PANTHER" id="PTHR47074">
    <property type="entry name" value="BNAC02G40300D PROTEIN"/>
    <property type="match status" value="1"/>
</dbReference>
<gene>
    <name evidence="2" type="ORF">HRI_000437100</name>
</gene>
<evidence type="ECO:0000313" key="2">
    <source>
        <dbReference type="EMBL" id="GMI67678.1"/>
    </source>
</evidence>
<dbReference type="InterPro" id="IPR036397">
    <property type="entry name" value="RNaseH_sf"/>
</dbReference>
<reference evidence="2" key="1">
    <citation type="submission" date="2023-05" db="EMBL/GenBank/DDBJ databases">
        <title>Genome and transcriptome analyses reveal genes involved in the formation of fine ridges on petal epidermal cells in Hibiscus trionum.</title>
        <authorList>
            <person name="Koshimizu S."/>
            <person name="Masuda S."/>
            <person name="Ishii T."/>
            <person name="Shirasu K."/>
            <person name="Hoshino A."/>
            <person name="Arita M."/>
        </authorList>
    </citation>
    <scope>NUCLEOTIDE SEQUENCE</scope>
    <source>
        <strain evidence="2">Hamamatsu line</strain>
    </source>
</reference>
<name>A0A9W7GYU7_HIBTR</name>
<dbReference type="GO" id="GO:0004523">
    <property type="term" value="F:RNA-DNA hybrid ribonuclease activity"/>
    <property type="evidence" value="ECO:0007669"/>
    <property type="project" value="InterPro"/>
</dbReference>
<dbReference type="EMBL" id="BSYR01000005">
    <property type="protein sequence ID" value="GMI67678.1"/>
    <property type="molecule type" value="Genomic_DNA"/>
</dbReference>
<evidence type="ECO:0000259" key="1">
    <source>
        <dbReference type="Pfam" id="PF13456"/>
    </source>
</evidence>
<dbReference type="Proteomes" id="UP001165190">
    <property type="component" value="Unassembled WGS sequence"/>
</dbReference>
<keyword evidence="3" id="KW-1185">Reference proteome</keyword>
<dbReference type="GO" id="GO:0003676">
    <property type="term" value="F:nucleic acid binding"/>
    <property type="evidence" value="ECO:0007669"/>
    <property type="project" value="InterPro"/>
</dbReference>
<comment type="caution">
    <text evidence="2">The sequence shown here is derived from an EMBL/GenBank/DDBJ whole genome shotgun (WGS) entry which is preliminary data.</text>
</comment>
<organism evidence="2 3">
    <name type="scientific">Hibiscus trionum</name>
    <name type="common">Flower of an hour</name>
    <dbReference type="NCBI Taxonomy" id="183268"/>
    <lineage>
        <taxon>Eukaryota</taxon>
        <taxon>Viridiplantae</taxon>
        <taxon>Streptophyta</taxon>
        <taxon>Embryophyta</taxon>
        <taxon>Tracheophyta</taxon>
        <taxon>Spermatophyta</taxon>
        <taxon>Magnoliopsida</taxon>
        <taxon>eudicotyledons</taxon>
        <taxon>Gunneridae</taxon>
        <taxon>Pentapetalae</taxon>
        <taxon>rosids</taxon>
        <taxon>malvids</taxon>
        <taxon>Malvales</taxon>
        <taxon>Malvaceae</taxon>
        <taxon>Malvoideae</taxon>
        <taxon>Hibiscus</taxon>
    </lineage>
</organism>
<dbReference type="AlphaFoldDB" id="A0A9W7GYU7"/>
<dbReference type="Gene3D" id="3.30.420.10">
    <property type="entry name" value="Ribonuclease H-like superfamily/Ribonuclease H"/>
    <property type="match status" value="1"/>
</dbReference>
<dbReference type="InterPro" id="IPR052929">
    <property type="entry name" value="RNase_H-like_EbsB-rel"/>
</dbReference>
<dbReference type="PANTHER" id="PTHR47074:SF61">
    <property type="entry name" value="RNASE H TYPE-1 DOMAIN-CONTAINING PROTEIN"/>
    <property type="match status" value="1"/>
</dbReference>
<proteinExistence type="predicted"/>
<dbReference type="InterPro" id="IPR002156">
    <property type="entry name" value="RNaseH_domain"/>
</dbReference>
<dbReference type="OrthoDB" id="1906820at2759"/>
<feature type="domain" description="RNase H type-1" evidence="1">
    <location>
        <begin position="4"/>
        <end position="115"/>
    </location>
</feature>
<dbReference type="InterPro" id="IPR044730">
    <property type="entry name" value="RNase_H-like_dom_plant"/>
</dbReference>
<evidence type="ECO:0000313" key="3">
    <source>
        <dbReference type="Proteomes" id="UP001165190"/>
    </source>
</evidence>
<protein>
    <recommendedName>
        <fullName evidence="1">RNase H type-1 domain-containing protein</fullName>
    </recommendedName>
</protein>
<accession>A0A9W7GYU7</accession>
<sequence>MANKTSTLGIIIRDSEGLVMASSCCPHTFVHGPEMIEAKTYEQILLFGHDLGFHKVIAEGDTQIIINKASSAAIDRSEISALIFNIKRLCQCFECLSFNSIPRSSNSVAHLLARATRNLDSCGIWI</sequence>